<feature type="transmembrane region" description="Helical" evidence="1">
    <location>
        <begin position="54"/>
        <end position="77"/>
    </location>
</feature>
<feature type="transmembrane region" description="Helical" evidence="1">
    <location>
        <begin position="12"/>
        <end position="33"/>
    </location>
</feature>
<dbReference type="AlphaFoldDB" id="A0A6M6JQ69"/>
<sequence>MGGVTVTEALRVVAGVGCGLVAGLLFAFSAGVMTALRNLPAGRGAAAMRSVNAAVLNPLFLGVFGGAGVAAVATAVASGGAPAVVGAAVLYVVGVLGVTAAVSVPLNDALAAERVPWELYLVRWTRWNHVRAGAATAALGLLLVA</sequence>
<keyword evidence="1" id="KW-1133">Transmembrane helix</keyword>
<proteinExistence type="predicted"/>
<evidence type="ECO:0000313" key="3">
    <source>
        <dbReference type="Proteomes" id="UP000505377"/>
    </source>
</evidence>
<keyword evidence="3" id="KW-1185">Reference proteome</keyword>
<dbReference type="Proteomes" id="UP000505377">
    <property type="component" value="Chromosome"/>
</dbReference>
<keyword evidence="1" id="KW-0812">Transmembrane</keyword>
<dbReference type="InterPro" id="IPR013901">
    <property type="entry name" value="Anthrone_oxy"/>
</dbReference>
<accession>A0A6M6JQ69</accession>
<keyword evidence="1" id="KW-0472">Membrane</keyword>
<feature type="transmembrane region" description="Helical" evidence="1">
    <location>
        <begin position="83"/>
        <end position="104"/>
    </location>
</feature>
<evidence type="ECO:0000313" key="2">
    <source>
        <dbReference type="EMBL" id="QJY48569.1"/>
    </source>
</evidence>
<organism evidence="2 3">
    <name type="scientific">Pseudonocardia broussonetiae</name>
    <dbReference type="NCBI Taxonomy" id="2736640"/>
    <lineage>
        <taxon>Bacteria</taxon>
        <taxon>Bacillati</taxon>
        <taxon>Actinomycetota</taxon>
        <taxon>Actinomycetes</taxon>
        <taxon>Pseudonocardiales</taxon>
        <taxon>Pseudonocardiaceae</taxon>
        <taxon>Pseudonocardia</taxon>
    </lineage>
</organism>
<evidence type="ECO:0000256" key="1">
    <source>
        <dbReference type="SAM" id="Phobius"/>
    </source>
</evidence>
<dbReference type="EMBL" id="CP053564">
    <property type="protein sequence ID" value="QJY48569.1"/>
    <property type="molecule type" value="Genomic_DNA"/>
</dbReference>
<reference evidence="2 3" key="1">
    <citation type="submission" date="2020-05" db="EMBL/GenBank/DDBJ databases">
        <authorList>
            <person name="Mo P."/>
        </authorList>
    </citation>
    <scope>NUCLEOTIDE SEQUENCE [LARGE SCALE GENOMIC DNA]</scope>
    <source>
        <strain evidence="2 3">Gen01</strain>
    </source>
</reference>
<dbReference type="Pfam" id="PF08592">
    <property type="entry name" value="Anthrone_oxy"/>
    <property type="match status" value="1"/>
</dbReference>
<dbReference type="KEGG" id="pbro:HOP40_24600"/>
<gene>
    <name evidence="2" type="ORF">HOP40_24600</name>
</gene>
<name>A0A6M6JQ69_9PSEU</name>
<protein>
    <submittedName>
        <fullName evidence="2">DUF1772 domain-containing protein</fullName>
    </submittedName>
</protein>